<feature type="domain" description="Rubredoxin-like" evidence="7">
    <location>
        <begin position="1"/>
        <end position="47"/>
    </location>
</feature>
<dbReference type="KEGG" id="daw:HS1_000178"/>
<evidence type="ECO:0000256" key="4">
    <source>
        <dbReference type="ARBA" id="ARBA00022982"/>
    </source>
</evidence>
<evidence type="ECO:0000313" key="9">
    <source>
        <dbReference type="Proteomes" id="UP000070560"/>
    </source>
</evidence>
<proteinExistence type="inferred from homology"/>
<dbReference type="InterPro" id="IPR024935">
    <property type="entry name" value="Rubredoxin_dom"/>
</dbReference>
<dbReference type="Proteomes" id="UP000070560">
    <property type="component" value="Chromosome"/>
</dbReference>
<dbReference type="SUPFAM" id="SSF57802">
    <property type="entry name" value="Rubredoxin-like"/>
    <property type="match status" value="1"/>
</dbReference>
<comment type="similarity">
    <text evidence="6">Belongs to the rubredoxin family.</text>
</comment>
<evidence type="ECO:0000256" key="1">
    <source>
        <dbReference type="ARBA" id="ARBA00001965"/>
    </source>
</evidence>
<dbReference type="OrthoDB" id="9808980at2"/>
<evidence type="ECO:0000256" key="2">
    <source>
        <dbReference type="ARBA" id="ARBA00022448"/>
    </source>
</evidence>
<accession>A0A7U4TGP6</accession>
<evidence type="ECO:0000256" key="5">
    <source>
        <dbReference type="ARBA" id="ARBA00023004"/>
    </source>
</evidence>
<comment type="cofactor">
    <cofactor evidence="1 6">
        <name>Fe(3+)</name>
        <dbReference type="ChEBI" id="CHEBI:29034"/>
    </cofactor>
</comment>
<dbReference type="PANTHER" id="PTHR47627">
    <property type="entry name" value="RUBREDOXIN"/>
    <property type="match status" value="1"/>
</dbReference>
<keyword evidence="4 6" id="KW-0249">Electron transport</keyword>
<name>A0A7U4TGP6_DESA2</name>
<dbReference type="GO" id="GO:0043448">
    <property type="term" value="P:alkane catabolic process"/>
    <property type="evidence" value="ECO:0007669"/>
    <property type="project" value="TreeGrafter"/>
</dbReference>
<dbReference type="PRINTS" id="PR00163">
    <property type="entry name" value="RUBREDOXIN"/>
</dbReference>
<keyword evidence="5 6" id="KW-0408">Iron</keyword>
<sequence>MKKYKCTVCGYVYDPEKGIPPGTPFEKLPEYYKCPVCGFPEEKYVPLEEN</sequence>
<dbReference type="InterPro" id="IPR024934">
    <property type="entry name" value="Rubredoxin-like_dom"/>
</dbReference>
<evidence type="ECO:0000256" key="6">
    <source>
        <dbReference type="RuleBase" id="RU003820"/>
    </source>
</evidence>
<protein>
    <recommendedName>
        <fullName evidence="6">Rubredoxin</fullName>
    </recommendedName>
</protein>
<evidence type="ECO:0000313" key="8">
    <source>
        <dbReference type="EMBL" id="AMM39984.1"/>
    </source>
</evidence>
<dbReference type="GO" id="GO:0005506">
    <property type="term" value="F:iron ion binding"/>
    <property type="evidence" value="ECO:0007669"/>
    <property type="project" value="UniProtKB-UniRule"/>
</dbReference>
<gene>
    <name evidence="8" type="ORF">HS1_000178</name>
</gene>
<dbReference type="Gene3D" id="2.20.28.10">
    <property type="match status" value="1"/>
</dbReference>
<reference evidence="8 9" key="1">
    <citation type="submission" date="2015-10" db="EMBL/GenBank/DDBJ databases">
        <title>Candidatus Desulfofervidus auxilii, a hydrogenotrophic sulfate-reducing bacterium involved in the thermophilic anaerobic oxidation of methane.</title>
        <authorList>
            <person name="Krukenberg V."/>
            <person name="Richter M."/>
            <person name="Wegener G."/>
        </authorList>
    </citation>
    <scope>NUCLEOTIDE SEQUENCE [LARGE SCALE GENOMIC DNA]</scope>
    <source>
        <strain evidence="8 9">HS1</strain>
    </source>
</reference>
<organism evidence="8 9">
    <name type="scientific">Desulfofervidus auxilii</name>
    <dbReference type="NCBI Taxonomy" id="1621989"/>
    <lineage>
        <taxon>Bacteria</taxon>
        <taxon>Pseudomonadati</taxon>
        <taxon>Thermodesulfobacteriota</taxon>
        <taxon>Candidatus Desulfofervidia</taxon>
        <taxon>Candidatus Desulfofervidales</taxon>
        <taxon>Candidatus Desulfofervidaceae</taxon>
        <taxon>Candidatus Desulfofervidus</taxon>
    </lineage>
</organism>
<dbReference type="PANTHER" id="PTHR47627:SF1">
    <property type="entry name" value="RUBREDOXIN-1-RELATED"/>
    <property type="match status" value="1"/>
</dbReference>
<dbReference type="InterPro" id="IPR050526">
    <property type="entry name" value="Rubredoxin_ET"/>
</dbReference>
<dbReference type="PROSITE" id="PS50903">
    <property type="entry name" value="RUBREDOXIN_LIKE"/>
    <property type="match status" value="1"/>
</dbReference>
<dbReference type="RefSeq" id="WP_066060295.1">
    <property type="nucleotide sequence ID" value="NZ_CP013015.1"/>
</dbReference>
<keyword evidence="3 6" id="KW-0479">Metal-binding</keyword>
<keyword evidence="2" id="KW-0813">Transport</keyword>
<evidence type="ECO:0000259" key="7">
    <source>
        <dbReference type="PROSITE" id="PS50903"/>
    </source>
</evidence>
<dbReference type="AlphaFoldDB" id="A0A7U4TGP6"/>
<dbReference type="Pfam" id="PF00301">
    <property type="entry name" value="Rubredoxin"/>
    <property type="match status" value="1"/>
</dbReference>
<dbReference type="CDD" id="cd00730">
    <property type="entry name" value="rubredoxin"/>
    <property type="match status" value="1"/>
</dbReference>
<dbReference type="GO" id="GO:0009055">
    <property type="term" value="F:electron transfer activity"/>
    <property type="evidence" value="ECO:0007669"/>
    <property type="project" value="TreeGrafter"/>
</dbReference>
<dbReference type="EMBL" id="CP013015">
    <property type="protein sequence ID" value="AMM39984.1"/>
    <property type="molecule type" value="Genomic_DNA"/>
</dbReference>
<evidence type="ECO:0000256" key="3">
    <source>
        <dbReference type="ARBA" id="ARBA00022723"/>
    </source>
</evidence>
<keyword evidence="9" id="KW-1185">Reference proteome</keyword>